<dbReference type="RefSeq" id="XP_056747188.1">
    <property type="nucleotide sequence ID" value="XM_056901901.1"/>
</dbReference>
<accession>A0AAD6DKL9</accession>
<comment type="caution">
    <text evidence="2">The sequence shown here is derived from an EMBL/GenBank/DDBJ whole genome shotgun (WGS) entry which is preliminary data.</text>
</comment>
<gene>
    <name evidence="2" type="ORF">N7537_010847</name>
</gene>
<dbReference type="GeneID" id="81592143"/>
<evidence type="ECO:0000313" key="3">
    <source>
        <dbReference type="Proteomes" id="UP001213799"/>
    </source>
</evidence>
<dbReference type="Proteomes" id="UP001213799">
    <property type="component" value="Unassembled WGS sequence"/>
</dbReference>
<organism evidence="2 3">
    <name type="scientific">Penicillium hordei</name>
    <dbReference type="NCBI Taxonomy" id="40994"/>
    <lineage>
        <taxon>Eukaryota</taxon>
        <taxon>Fungi</taxon>
        <taxon>Dikarya</taxon>
        <taxon>Ascomycota</taxon>
        <taxon>Pezizomycotina</taxon>
        <taxon>Eurotiomycetes</taxon>
        <taxon>Eurotiomycetidae</taxon>
        <taxon>Eurotiales</taxon>
        <taxon>Aspergillaceae</taxon>
        <taxon>Penicillium</taxon>
    </lineage>
</organism>
<keyword evidence="3" id="KW-1185">Reference proteome</keyword>
<evidence type="ECO:0000313" key="2">
    <source>
        <dbReference type="EMBL" id="KAJ5588169.1"/>
    </source>
</evidence>
<reference evidence="2" key="1">
    <citation type="journal article" date="2023" name="IMA Fungus">
        <title>Comparative genomic study of the Penicillium genus elucidates a diverse pangenome and 15 lateral gene transfer events.</title>
        <authorList>
            <person name="Petersen C."/>
            <person name="Sorensen T."/>
            <person name="Nielsen M.R."/>
            <person name="Sondergaard T.E."/>
            <person name="Sorensen J.L."/>
            <person name="Fitzpatrick D.A."/>
            <person name="Frisvad J.C."/>
            <person name="Nielsen K.L."/>
        </authorList>
    </citation>
    <scope>NUCLEOTIDE SEQUENCE</scope>
    <source>
        <strain evidence="2">IBT 12815</strain>
    </source>
</reference>
<dbReference type="EMBL" id="JAQJAE010000006">
    <property type="protein sequence ID" value="KAJ5588169.1"/>
    <property type="molecule type" value="Genomic_DNA"/>
</dbReference>
<sequence length="71" mass="7862">MSDTESQTLNNDGSDSSSIEIPPRPQRAQRKDYHFLYGGSDDEDIEGHTRKKPQLDPPPGHLETISPEGSV</sequence>
<feature type="compositionally biased region" description="Polar residues" evidence="1">
    <location>
        <begin position="1"/>
        <end position="19"/>
    </location>
</feature>
<evidence type="ECO:0000256" key="1">
    <source>
        <dbReference type="SAM" id="MobiDB-lite"/>
    </source>
</evidence>
<protein>
    <submittedName>
        <fullName evidence="2">Uncharacterized protein</fullName>
    </submittedName>
</protein>
<name>A0AAD6DKL9_9EURO</name>
<feature type="region of interest" description="Disordered" evidence="1">
    <location>
        <begin position="1"/>
        <end position="71"/>
    </location>
</feature>
<reference evidence="2" key="2">
    <citation type="submission" date="2023-01" db="EMBL/GenBank/DDBJ databases">
        <authorList>
            <person name="Petersen C."/>
        </authorList>
    </citation>
    <scope>NUCLEOTIDE SEQUENCE</scope>
    <source>
        <strain evidence="2">IBT 12815</strain>
    </source>
</reference>
<proteinExistence type="predicted"/>
<dbReference type="AlphaFoldDB" id="A0AAD6DKL9"/>